<protein>
    <submittedName>
        <fullName evidence="2">Uncharacterized protein</fullName>
    </submittedName>
</protein>
<comment type="caution">
    <text evidence="2">The sequence shown here is derived from an EMBL/GenBank/DDBJ whole genome shotgun (WGS) entry which is preliminary data.</text>
</comment>
<reference evidence="2 3" key="1">
    <citation type="journal article" date="2019" name="Sci. Rep.">
        <title>A high-quality genome of Eragrostis curvula grass provides insights into Poaceae evolution and supports new strategies to enhance forage quality.</title>
        <authorList>
            <person name="Carballo J."/>
            <person name="Santos B.A.C.M."/>
            <person name="Zappacosta D."/>
            <person name="Garbus I."/>
            <person name="Selva J.P."/>
            <person name="Gallo C.A."/>
            <person name="Diaz A."/>
            <person name="Albertini E."/>
            <person name="Caccamo M."/>
            <person name="Echenique V."/>
        </authorList>
    </citation>
    <scope>NUCLEOTIDE SEQUENCE [LARGE SCALE GENOMIC DNA]</scope>
    <source>
        <strain evidence="3">cv. Victoria</strain>
        <tissue evidence="2">Leaf</tissue>
    </source>
</reference>
<evidence type="ECO:0000256" key="1">
    <source>
        <dbReference type="SAM" id="MobiDB-lite"/>
    </source>
</evidence>
<dbReference type="Proteomes" id="UP000324897">
    <property type="component" value="Chromosome 5"/>
</dbReference>
<feature type="compositionally biased region" description="Basic residues" evidence="1">
    <location>
        <begin position="19"/>
        <end position="35"/>
    </location>
</feature>
<organism evidence="2 3">
    <name type="scientific">Eragrostis curvula</name>
    <name type="common">weeping love grass</name>
    <dbReference type="NCBI Taxonomy" id="38414"/>
    <lineage>
        <taxon>Eukaryota</taxon>
        <taxon>Viridiplantae</taxon>
        <taxon>Streptophyta</taxon>
        <taxon>Embryophyta</taxon>
        <taxon>Tracheophyta</taxon>
        <taxon>Spermatophyta</taxon>
        <taxon>Magnoliopsida</taxon>
        <taxon>Liliopsida</taxon>
        <taxon>Poales</taxon>
        <taxon>Poaceae</taxon>
        <taxon>PACMAD clade</taxon>
        <taxon>Chloridoideae</taxon>
        <taxon>Eragrostideae</taxon>
        <taxon>Eragrostidinae</taxon>
        <taxon>Eragrostis</taxon>
    </lineage>
</organism>
<feature type="compositionally biased region" description="Low complexity" evidence="1">
    <location>
        <begin position="1"/>
        <end position="18"/>
    </location>
</feature>
<evidence type="ECO:0000313" key="3">
    <source>
        <dbReference type="Proteomes" id="UP000324897"/>
    </source>
</evidence>
<feature type="non-terminal residue" evidence="2">
    <location>
        <position position="1"/>
    </location>
</feature>
<sequence>MARRGAISSAARRPAGRCPLRRRSSGLRRGARIGRARAAEGGAARGLAGWGFARGKEEEAEEEGITRDGGHTKAAAVRGGWRGSLDSTFLLICSTWNTAQLVAPQGKARRHRTP</sequence>
<gene>
    <name evidence="2" type="ORF">EJB05_06702</name>
</gene>
<feature type="region of interest" description="Disordered" evidence="1">
    <location>
        <begin position="1"/>
        <end position="38"/>
    </location>
</feature>
<keyword evidence="3" id="KW-1185">Reference proteome</keyword>
<dbReference type="AlphaFoldDB" id="A0A5J9WFQ1"/>
<evidence type="ECO:0000313" key="2">
    <source>
        <dbReference type="EMBL" id="TVU47119.1"/>
    </source>
</evidence>
<dbReference type="EMBL" id="RWGY01000004">
    <property type="protein sequence ID" value="TVU47119.1"/>
    <property type="molecule type" value="Genomic_DNA"/>
</dbReference>
<feature type="non-terminal residue" evidence="2">
    <location>
        <position position="114"/>
    </location>
</feature>
<accession>A0A5J9WFQ1</accession>
<dbReference type="Gramene" id="TVU47119">
    <property type="protein sequence ID" value="TVU47119"/>
    <property type="gene ID" value="EJB05_06702"/>
</dbReference>
<name>A0A5J9WFQ1_9POAL</name>
<proteinExistence type="predicted"/>